<dbReference type="OrthoDB" id="7376212at2"/>
<evidence type="ECO:0000256" key="6">
    <source>
        <dbReference type="SAM" id="MobiDB-lite"/>
    </source>
</evidence>
<feature type="region of interest" description="Disordered" evidence="6">
    <location>
        <begin position="1"/>
        <end position="21"/>
    </location>
</feature>
<dbReference type="GO" id="GO:0003677">
    <property type="term" value="F:DNA binding"/>
    <property type="evidence" value="ECO:0007669"/>
    <property type="project" value="UniProtKB-KW"/>
</dbReference>
<evidence type="ECO:0000313" key="9">
    <source>
        <dbReference type="EMBL" id="EDM75595.1"/>
    </source>
</evidence>
<dbReference type="SUPFAM" id="SSF88659">
    <property type="entry name" value="Sigma3 and sigma4 domains of RNA polymerase sigma factors"/>
    <property type="match status" value="1"/>
</dbReference>
<dbReference type="SUPFAM" id="SSF88946">
    <property type="entry name" value="Sigma2 domain of RNA polymerase sigma factors"/>
    <property type="match status" value="1"/>
</dbReference>
<dbReference type="GO" id="GO:0016987">
    <property type="term" value="F:sigma factor activity"/>
    <property type="evidence" value="ECO:0007669"/>
    <property type="project" value="UniProtKB-KW"/>
</dbReference>
<dbReference type="InterPro" id="IPR036388">
    <property type="entry name" value="WH-like_DNA-bd_sf"/>
</dbReference>
<evidence type="ECO:0000256" key="4">
    <source>
        <dbReference type="ARBA" id="ARBA00023125"/>
    </source>
</evidence>
<evidence type="ECO:0000259" key="7">
    <source>
        <dbReference type="Pfam" id="PF04542"/>
    </source>
</evidence>
<name>A6GET3_9BACT</name>
<dbReference type="eggNOG" id="COG1595">
    <property type="taxonomic scope" value="Bacteria"/>
</dbReference>
<dbReference type="InterPro" id="IPR039425">
    <property type="entry name" value="RNA_pol_sigma-70-like"/>
</dbReference>
<dbReference type="InterPro" id="IPR013249">
    <property type="entry name" value="RNA_pol_sigma70_r4_t2"/>
</dbReference>
<dbReference type="Gene3D" id="1.10.1740.10">
    <property type="match status" value="1"/>
</dbReference>
<dbReference type="Pfam" id="PF08281">
    <property type="entry name" value="Sigma70_r4_2"/>
    <property type="match status" value="1"/>
</dbReference>
<dbReference type="InterPro" id="IPR013325">
    <property type="entry name" value="RNA_pol_sigma_r2"/>
</dbReference>
<keyword evidence="10" id="KW-1185">Reference proteome</keyword>
<dbReference type="PANTHER" id="PTHR43133">
    <property type="entry name" value="RNA POLYMERASE ECF-TYPE SIGMA FACTO"/>
    <property type="match status" value="1"/>
</dbReference>
<dbReference type="NCBIfam" id="TIGR02937">
    <property type="entry name" value="sigma70-ECF"/>
    <property type="match status" value="1"/>
</dbReference>
<accession>A6GET3</accession>
<dbReference type="Proteomes" id="UP000005801">
    <property type="component" value="Unassembled WGS sequence"/>
</dbReference>
<comment type="caution">
    <text evidence="9">The sequence shown here is derived from an EMBL/GenBank/DDBJ whole genome shotgun (WGS) entry which is preliminary data.</text>
</comment>
<comment type="similarity">
    <text evidence="1">Belongs to the sigma-70 factor family. ECF subfamily.</text>
</comment>
<evidence type="ECO:0000256" key="5">
    <source>
        <dbReference type="ARBA" id="ARBA00023163"/>
    </source>
</evidence>
<protein>
    <submittedName>
        <fullName evidence="9">Sigma-24 (FecI-like) protein</fullName>
    </submittedName>
</protein>
<reference evidence="9 10" key="1">
    <citation type="submission" date="2007-06" db="EMBL/GenBank/DDBJ databases">
        <authorList>
            <person name="Shimkets L."/>
            <person name="Ferriera S."/>
            <person name="Johnson J."/>
            <person name="Kravitz S."/>
            <person name="Beeson K."/>
            <person name="Sutton G."/>
            <person name="Rogers Y.-H."/>
            <person name="Friedman R."/>
            <person name="Frazier M."/>
            <person name="Venter J.C."/>
        </authorList>
    </citation>
    <scope>NUCLEOTIDE SEQUENCE [LARGE SCALE GENOMIC DNA]</scope>
    <source>
        <strain evidence="9 10">SIR-1</strain>
    </source>
</reference>
<feature type="domain" description="RNA polymerase sigma factor 70 region 4 type 2" evidence="8">
    <location>
        <begin position="124"/>
        <end position="176"/>
    </location>
</feature>
<evidence type="ECO:0000259" key="8">
    <source>
        <dbReference type="Pfam" id="PF08281"/>
    </source>
</evidence>
<evidence type="ECO:0000256" key="2">
    <source>
        <dbReference type="ARBA" id="ARBA00023015"/>
    </source>
</evidence>
<dbReference type="InterPro" id="IPR014284">
    <property type="entry name" value="RNA_pol_sigma-70_dom"/>
</dbReference>
<evidence type="ECO:0000256" key="3">
    <source>
        <dbReference type="ARBA" id="ARBA00023082"/>
    </source>
</evidence>
<keyword evidence="5" id="KW-0804">Transcription</keyword>
<evidence type="ECO:0000313" key="10">
    <source>
        <dbReference type="Proteomes" id="UP000005801"/>
    </source>
</evidence>
<dbReference type="EMBL" id="ABCS01000086">
    <property type="protein sequence ID" value="EDM75595.1"/>
    <property type="molecule type" value="Genomic_DNA"/>
</dbReference>
<keyword evidence="2" id="KW-0805">Transcription regulation</keyword>
<gene>
    <name evidence="9" type="ORF">PPSIR1_00090</name>
</gene>
<dbReference type="AlphaFoldDB" id="A6GET3"/>
<dbReference type="GO" id="GO:0006352">
    <property type="term" value="P:DNA-templated transcription initiation"/>
    <property type="evidence" value="ECO:0007669"/>
    <property type="project" value="InterPro"/>
</dbReference>
<dbReference type="InterPro" id="IPR013324">
    <property type="entry name" value="RNA_pol_sigma_r3/r4-like"/>
</dbReference>
<dbReference type="PANTHER" id="PTHR43133:SF8">
    <property type="entry name" value="RNA POLYMERASE SIGMA FACTOR HI_1459-RELATED"/>
    <property type="match status" value="1"/>
</dbReference>
<dbReference type="Gene3D" id="1.10.10.10">
    <property type="entry name" value="Winged helix-like DNA-binding domain superfamily/Winged helix DNA-binding domain"/>
    <property type="match status" value="1"/>
</dbReference>
<feature type="domain" description="RNA polymerase sigma-70 region 2" evidence="7">
    <location>
        <begin position="29"/>
        <end position="95"/>
    </location>
</feature>
<dbReference type="Pfam" id="PF04542">
    <property type="entry name" value="Sigma70_r2"/>
    <property type="match status" value="1"/>
</dbReference>
<proteinExistence type="inferred from homology"/>
<dbReference type="STRING" id="391625.PPSIR1_00090"/>
<sequence length="182" mass="20715">MSLAKAEPAEPTDLAAQLGPSPVDEPAQFYRRYSPYVARIVIRLHAVDDELEDLVHDVFATAFRQADKLRELRAVRGWLATITVRTVRRRQQKHRLRRMVGLDEHLPIQLEAPGASPEQRMQVQEIYRCLEQLPVNDALAWKLRHVEGETLKQVAAALECSLATAKRRIARASAHLEVNLND</sequence>
<keyword evidence="3" id="KW-0731">Sigma factor</keyword>
<keyword evidence="4" id="KW-0238">DNA-binding</keyword>
<organism evidence="9 10">
    <name type="scientific">Plesiocystis pacifica SIR-1</name>
    <dbReference type="NCBI Taxonomy" id="391625"/>
    <lineage>
        <taxon>Bacteria</taxon>
        <taxon>Pseudomonadati</taxon>
        <taxon>Myxococcota</taxon>
        <taxon>Polyangia</taxon>
        <taxon>Nannocystales</taxon>
        <taxon>Nannocystaceae</taxon>
        <taxon>Plesiocystis</taxon>
    </lineage>
</organism>
<evidence type="ECO:0000256" key="1">
    <source>
        <dbReference type="ARBA" id="ARBA00010641"/>
    </source>
</evidence>
<dbReference type="InterPro" id="IPR007627">
    <property type="entry name" value="RNA_pol_sigma70_r2"/>
</dbReference>
<dbReference type="RefSeq" id="WP_006975223.1">
    <property type="nucleotide sequence ID" value="NZ_ABCS01000086.1"/>
</dbReference>